<accession>G0U2L8</accession>
<organism evidence="2">
    <name type="scientific">Trypanosoma vivax (strain Y486)</name>
    <dbReference type="NCBI Taxonomy" id="1055687"/>
    <lineage>
        <taxon>Eukaryota</taxon>
        <taxon>Discoba</taxon>
        <taxon>Euglenozoa</taxon>
        <taxon>Kinetoplastea</taxon>
        <taxon>Metakinetoplastina</taxon>
        <taxon>Trypanosomatida</taxon>
        <taxon>Trypanosomatidae</taxon>
        <taxon>Trypanosoma</taxon>
        <taxon>Duttonella</taxon>
    </lineage>
</organism>
<gene>
    <name evidence="2" type="ORF">TVY486_0903420</name>
</gene>
<protein>
    <submittedName>
        <fullName evidence="2">Uncharacterized protein</fullName>
    </submittedName>
</protein>
<evidence type="ECO:0000313" key="2">
    <source>
        <dbReference type="EMBL" id="CCC50521.1"/>
    </source>
</evidence>
<dbReference type="EMBL" id="HE573025">
    <property type="protein sequence ID" value="CCC50521.1"/>
    <property type="molecule type" value="Genomic_DNA"/>
</dbReference>
<dbReference type="AlphaFoldDB" id="G0U2L8"/>
<reference evidence="2" key="1">
    <citation type="journal article" date="2012" name="Proc. Natl. Acad. Sci. U.S.A.">
        <title>Antigenic diversity is generated by distinct evolutionary mechanisms in African trypanosome species.</title>
        <authorList>
            <person name="Jackson A.P."/>
            <person name="Berry A."/>
            <person name="Aslett M."/>
            <person name="Allison H.C."/>
            <person name="Burton P."/>
            <person name="Vavrova-Anderson J."/>
            <person name="Brown R."/>
            <person name="Browne H."/>
            <person name="Corton N."/>
            <person name="Hauser H."/>
            <person name="Gamble J."/>
            <person name="Gilderthorp R."/>
            <person name="Marcello L."/>
            <person name="McQuillan J."/>
            <person name="Otto T.D."/>
            <person name="Quail M.A."/>
            <person name="Sanders M.J."/>
            <person name="van Tonder A."/>
            <person name="Ginger M.L."/>
            <person name="Field M.C."/>
            <person name="Barry J.D."/>
            <person name="Hertz-Fowler C."/>
            <person name="Berriman M."/>
        </authorList>
    </citation>
    <scope>NUCLEOTIDE SEQUENCE</scope>
    <source>
        <strain evidence="2">Y486</strain>
    </source>
</reference>
<feature type="region of interest" description="Disordered" evidence="1">
    <location>
        <begin position="72"/>
        <end position="169"/>
    </location>
</feature>
<feature type="compositionally biased region" description="Basic and acidic residues" evidence="1">
    <location>
        <begin position="138"/>
        <end position="169"/>
    </location>
</feature>
<proteinExistence type="predicted"/>
<name>G0U2L8_TRYVY</name>
<sequence length="275" mass="31568">MTSSEVDERDAKLTMLVKTMCERVPREKKLVPDVVLQLLRGRYGAVFPEEYLTGRANFIEGLIDSFYAQRDKKAATGDADGSQEEEGEETEEEETEEAEESSEEEEGEESDEEIEDTDDDLDDELSGDGSVSNDGSGEEERRVPPSRGRAEKRQRTEDEEGDRDKSSDIEKRCRGMLECLRLLTYRVRQQQPDETTESYLEQCLIPFFKEKGLDPERFSREDARRYRIKREVEFLQSDGADLTLERTQRAGRGLNTLSSKVDTVQVKTCQFLDDE</sequence>
<feature type="compositionally biased region" description="Acidic residues" evidence="1">
    <location>
        <begin position="81"/>
        <end position="126"/>
    </location>
</feature>
<evidence type="ECO:0000256" key="1">
    <source>
        <dbReference type="SAM" id="MobiDB-lite"/>
    </source>
</evidence>
<dbReference type="VEuPathDB" id="TriTrypDB:TvY486_0903420"/>